<accession>A0ABD3P9F0</accession>
<feature type="compositionally biased region" description="Basic and acidic residues" evidence="1">
    <location>
        <begin position="181"/>
        <end position="194"/>
    </location>
</feature>
<feature type="compositionally biased region" description="Polar residues" evidence="1">
    <location>
        <begin position="370"/>
        <end position="380"/>
    </location>
</feature>
<feature type="region of interest" description="Disordered" evidence="1">
    <location>
        <begin position="350"/>
        <end position="380"/>
    </location>
</feature>
<evidence type="ECO:0000313" key="2">
    <source>
        <dbReference type="EMBL" id="KAL3784217.1"/>
    </source>
</evidence>
<feature type="region of interest" description="Disordered" evidence="1">
    <location>
        <begin position="285"/>
        <end position="334"/>
    </location>
</feature>
<feature type="region of interest" description="Disordered" evidence="1">
    <location>
        <begin position="746"/>
        <end position="780"/>
    </location>
</feature>
<feature type="compositionally biased region" description="Basic and acidic residues" evidence="1">
    <location>
        <begin position="291"/>
        <end position="302"/>
    </location>
</feature>
<name>A0ABD3P9F0_9STRA</name>
<dbReference type="AlphaFoldDB" id="A0ABD3P9F0"/>
<comment type="caution">
    <text evidence="2">The sequence shown here is derived from an EMBL/GenBank/DDBJ whole genome shotgun (WGS) entry which is preliminary data.</text>
</comment>
<dbReference type="EMBL" id="JALLPJ020000735">
    <property type="protein sequence ID" value="KAL3784217.1"/>
    <property type="molecule type" value="Genomic_DNA"/>
</dbReference>
<evidence type="ECO:0000256" key="1">
    <source>
        <dbReference type="SAM" id="MobiDB-lite"/>
    </source>
</evidence>
<dbReference type="Proteomes" id="UP001530400">
    <property type="component" value="Unassembled WGS sequence"/>
</dbReference>
<reference evidence="2 3" key="1">
    <citation type="submission" date="2024-10" db="EMBL/GenBank/DDBJ databases">
        <title>Updated reference genomes for cyclostephanoid diatoms.</title>
        <authorList>
            <person name="Roberts W.R."/>
            <person name="Alverson A.J."/>
        </authorList>
    </citation>
    <scope>NUCLEOTIDE SEQUENCE [LARGE SCALE GENOMIC DNA]</scope>
    <source>
        <strain evidence="2 3">AJA010-31</strain>
    </source>
</reference>
<feature type="region of interest" description="Disordered" evidence="1">
    <location>
        <begin position="1"/>
        <end position="99"/>
    </location>
</feature>
<organism evidence="2 3">
    <name type="scientific">Cyclotella atomus</name>
    <dbReference type="NCBI Taxonomy" id="382360"/>
    <lineage>
        <taxon>Eukaryota</taxon>
        <taxon>Sar</taxon>
        <taxon>Stramenopiles</taxon>
        <taxon>Ochrophyta</taxon>
        <taxon>Bacillariophyta</taxon>
        <taxon>Coscinodiscophyceae</taxon>
        <taxon>Thalassiosirophycidae</taxon>
        <taxon>Stephanodiscales</taxon>
        <taxon>Stephanodiscaceae</taxon>
        <taxon>Cyclotella</taxon>
    </lineage>
</organism>
<feature type="region of interest" description="Disordered" evidence="1">
    <location>
        <begin position="123"/>
        <end position="160"/>
    </location>
</feature>
<evidence type="ECO:0000313" key="3">
    <source>
        <dbReference type="Proteomes" id="UP001530400"/>
    </source>
</evidence>
<sequence>MNMNSGQQSNGGGGRETFGGSSTYETFTFGSSRNESNNYRQNPPRPNSAADFSDQVFQVRTGEPTSHATRTNNFSIGSGIARPNSAPMPNSFDQGFMGSNTETNFDFEAFKAKIQSGSFQQVRDELASMSSGGGSGENNSQDLYFKPTSEGRKKRSNSDPMGGESFFDAFMFGDVDDAVKEKRGRQKEVQDRSKAGPYKRSKSVDGVDQMANMAASLFPGFNGDSDHSDASEFDFKQDIEPIKISLPNKPKRRSSEPLITADFFNDQTFDFEVLGQKAQDMSAFTMNFGSESEKPSRTEKKSSRARSNSEPMFSEEFANAFGEGSVGGSSGAKEIPANVDLFDSIQDVLGLDGSDRPFDSDDEEEEQKKPSASNSIKRNNSAPLLASDFFETVFGAEVQKNQKQDDVEQDELDVFVKKMFSTEKTNQNQGSMPSVGIRDHQSHQKSRSMDAISSFNMMGNNMFNAGMQNIELAQAVNKLNPGREDSLSLYNMLFTEENNRAAQSSFNLMGMPQTMENQFGQQQMGNQIGRFNTNTSQGNNGGEDATFFVINAVKATHNQLQTLHPLVMKTGDTAAMEEVANAFAIAASATQYILSSDLPKAVAVLCRAQSTIETVWSKISGNVSGKGGRNKIVTGTEILSSGFELTEGTPKHRDSDSVCSSVTGVSFASHYSTPPAMIPTEFNKSSDYDTKSVMSTKSTRSNRSNRSGSSRSRCPDLKDLPPQDDSNPDVIMARLKALMERTQYSQKKLQRWDKKNGLPKSHSQTMVNSSRSRKQLQEGVVLKKWNGVPLIGDKQGKGP</sequence>
<feature type="region of interest" description="Disordered" evidence="1">
    <location>
        <begin position="424"/>
        <end position="443"/>
    </location>
</feature>
<protein>
    <submittedName>
        <fullName evidence="2">Uncharacterized protein</fullName>
    </submittedName>
</protein>
<proteinExistence type="predicted"/>
<feature type="compositionally biased region" description="Low complexity" evidence="1">
    <location>
        <begin position="695"/>
        <end position="712"/>
    </location>
</feature>
<feature type="region of interest" description="Disordered" evidence="1">
    <location>
        <begin position="181"/>
        <end position="206"/>
    </location>
</feature>
<feature type="compositionally biased region" description="Polar residues" evidence="1">
    <location>
        <begin position="761"/>
        <end position="770"/>
    </location>
</feature>
<feature type="compositionally biased region" description="Polar residues" evidence="1">
    <location>
        <begin position="87"/>
        <end position="99"/>
    </location>
</feature>
<gene>
    <name evidence="2" type="ORF">ACHAWO_005648</name>
</gene>
<keyword evidence="3" id="KW-1185">Reference proteome</keyword>
<feature type="compositionally biased region" description="Polar residues" evidence="1">
    <location>
        <begin position="21"/>
        <end position="41"/>
    </location>
</feature>
<feature type="compositionally biased region" description="Polar residues" evidence="1">
    <location>
        <begin position="55"/>
        <end position="76"/>
    </location>
</feature>
<feature type="region of interest" description="Disordered" evidence="1">
    <location>
        <begin position="676"/>
        <end position="729"/>
    </location>
</feature>